<dbReference type="EC" id="1.5.1.2" evidence="6 7"/>
<keyword evidence="6" id="KW-0963">Cytoplasm</keyword>
<comment type="subcellular location">
    <subcellularLocation>
        <location evidence="6">Cytoplasm</location>
    </subcellularLocation>
</comment>
<dbReference type="Proteomes" id="UP000199300">
    <property type="component" value="Unassembled WGS sequence"/>
</dbReference>
<evidence type="ECO:0000256" key="2">
    <source>
        <dbReference type="ARBA" id="ARBA00022650"/>
    </source>
</evidence>
<comment type="function">
    <text evidence="5 6">Catalyzes the reduction of 1-pyrroline-5-carboxylate (PCA) to L-proline.</text>
</comment>
<evidence type="ECO:0000313" key="11">
    <source>
        <dbReference type="EMBL" id="SEO39932.1"/>
    </source>
</evidence>
<dbReference type="GO" id="GO:0055129">
    <property type="term" value="P:L-proline biosynthetic process"/>
    <property type="evidence" value="ECO:0007669"/>
    <property type="project" value="UniProtKB-UniRule"/>
</dbReference>
<evidence type="ECO:0000256" key="1">
    <source>
        <dbReference type="ARBA" id="ARBA00005525"/>
    </source>
</evidence>
<comment type="pathway">
    <text evidence="6">Amino-acid biosynthesis; L-proline biosynthesis; L-proline from L-glutamate 5-semialdehyde: step 1/1.</text>
</comment>
<keyword evidence="3 6" id="KW-0521">NADP</keyword>
<dbReference type="AlphaFoldDB" id="A0A1H8PDB2"/>
<dbReference type="STRING" id="872970.SAMN04488134_10736"/>
<feature type="binding site" evidence="8">
    <location>
        <begin position="69"/>
        <end position="72"/>
    </location>
    <ligand>
        <name>NADP(+)</name>
        <dbReference type="ChEBI" id="CHEBI:58349"/>
    </ligand>
</feature>
<dbReference type="FunFam" id="1.10.3730.10:FF:000001">
    <property type="entry name" value="Pyrroline-5-carboxylate reductase"/>
    <property type="match status" value="1"/>
</dbReference>
<feature type="binding site" evidence="8">
    <location>
        <begin position="7"/>
        <end position="12"/>
    </location>
    <ligand>
        <name>NADP(+)</name>
        <dbReference type="ChEBI" id="CHEBI:58349"/>
    </ligand>
</feature>
<evidence type="ECO:0000256" key="7">
    <source>
        <dbReference type="NCBIfam" id="TIGR00112"/>
    </source>
</evidence>
<evidence type="ECO:0000259" key="9">
    <source>
        <dbReference type="Pfam" id="PF03807"/>
    </source>
</evidence>
<dbReference type="OrthoDB" id="9805754at2"/>
<dbReference type="HAMAP" id="MF_01925">
    <property type="entry name" value="P5C_reductase"/>
    <property type="match status" value="1"/>
</dbReference>
<reference evidence="11 12" key="1">
    <citation type="submission" date="2016-10" db="EMBL/GenBank/DDBJ databases">
        <authorList>
            <person name="de Groot N.N."/>
        </authorList>
    </citation>
    <scope>NUCLEOTIDE SEQUENCE [LARGE SCALE GENOMIC DNA]</scope>
    <source>
        <strain evidence="11 12">CGMCC 1.10434</strain>
    </source>
</reference>
<dbReference type="PIRSF" id="PIRSF000193">
    <property type="entry name" value="Pyrrol-5-carb_rd"/>
    <property type="match status" value="1"/>
</dbReference>
<dbReference type="Gene3D" id="3.40.50.720">
    <property type="entry name" value="NAD(P)-binding Rossmann-like Domain"/>
    <property type="match status" value="1"/>
</dbReference>
<evidence type="ECO:0000256" key="4">
    <source>
        <dbReference type="ARBA" id="ARBA00023002"/>
    </source>
</evidence>
<evidence type="ECO:0000256" key="6">
    <source>
        <dbReference type="HAMAP-Rule" id="MF_01925"/>
    </source>
</evidence>
<gene>
    <name evidence="6" type="primary">proC</name>
    <name evidence="11" type="ORF">SAMN04488134_10736</name>
</gene>
<organism evidence="11 12">
    <name type="scientific">Amphibacillus marinus</name>
    <dbReference type="NCBI Taxonomy" id="872970"/>
    <lineage>
        <taxon>Bacteria</taxon>
        <taxon>Bacillati</taxon>
        <taxon>Bacillota</taxon>
        <taxon>Bacilli</taxon>
        <taxon>Bacillales</taxon>
        <taxon>Bacillaceae</taxon>
        <taxon>Amphibacillus</taxon>
    </lineage>
</organism>
<dbReference type="NCBIfam" id="TIGR00112">
    <property type="entry name" value="proC"/>
    <property type="match status" value="1"/>
</dbReference>
<dbReference type="UniPathway" id="UPA00098">
    <property type="reaction ID" value="UER00361"/>
</dbReference>
<feature type="domain" description="Pyrroline-5-carboxylate reductase dimerisation" evidence="10">
    <location>
        <begin position="161"/>
        <end position="263"/>
    </location>
</feature>
<dbReference type="InterPro" id="IPR029036">
    <property type="entry name" value="P5CR_dimer"/>
</dbReference>
<dbReference type="Pfam" id="PF03807">
    <property type="entry name" value="F420_oxidored"/>
    <property type="match status" value="1"/>
</dbReference>
<evidence type="ECO:0000313" key="12">
    <source>
        <dbReference type="Proteomes" id="UP000199300"/>
    </source>
</evidence>
<comment type="similarity">
    <text evidence="1 6">Belongs to the pyrroline-5-carboxylate reductase family.</text>
</comment>
<dbReference type="InterPro" id="IPR008927">
    <property type="entry name" value="6-PGluconate_DH-like_C_sf"/>
</dbReference>
<dbReference type="RefSeq" id="WP_091497764.1">
    <property type="nucleotide sequence ID" value="NZ_FODJ01000007.1"/>
</dbReference>
<name>A0A1H8PDB2_9BACI</name>
<evidence type="ECO:0000256" key="3">
    <source>
        <dbReference type="ARBA" id="ARBA00022857"/>
    </source>
</evidence>
<keyword evidence="6" id="KW-0028">Amino-acid biosynthesis</keyword>
<feature type="domain" description="Pyrroline-5-carboxylate reductase catalytic N-terminal" evidence="9">
    <location>
        <begin position="3"/>
        <end position="98"/>
    </location>
</feature>
<evidence type="ECO:0000256" key="5">
    <source>
        <dbReference type="ARBA" id="ARBA00058118"/>
    </source>
</evidence>
<dbReference type="SUPFAM" id="SSF48179">
    <property type="entry name" value="6-phosphogluconate dehydrogenase C-terminal domain-like"/>
    <property type="match status" value="1"/>
</dbReference>
<protein>
    <recommendedName>
        <fullName evidence="6 7">Pyrroline-5-carboxylate reductase</fullName>
        <shortName evidence="6">P5C reductase</shortName>
        <shortName evidence="6">P5CR</shortName>
        <ecNumber evidence="6 7">1.5.1.2</ecNumber>
    </recommendedName>
    <alternativeName>
        <fullName evidence="6">PCA reductase</fullName>
    </alternativeName>
</protein>
<evidence type="ECO:0000259" key="10">
    <source>
        <dbReference type="Pfam" id="PF14748"/>
    </source>
</evidence>
<dbReference type="SUPFAM" id="SSF51735">
    <property type="entry name" value="NAD(P)-binding Rossmann-fold domains"/>
    <property type="match status" value="1"/>
</dbReference>
<keyword evidence="4 6" id="KW-0560">Oxidoreductase</keyword>
<comment type="catalytic activity">
    <reaction evidence="6">
        <text>L-proline + NADP(+) = (S)-1-pyrroline-5-carboxylate + NADPH + 2 H(+)</text>
        <dbReference type="Rhea" id="RHEA:14109"/>
        <dbReference type="ChEBI" id="CHEBI:15378"/>
        <dbReference type="ChEBI" id="CHEBI:17388"/>
        <dbReference type="ChEBI" id="CHEBI:57783"/>
        <dbReference type="ChEBI" id="CHEBI:58349"/>
        <dbReference type="ChEBI" id="CHEBI:60039"/>
        <dbReference type="EC" id="1.5.1.2"/>
    </reaction>
</comment>
<proteinExistence type="inferred from homology"/>
<comment type="catalytic activity">
    <reaction evidence="6">
        <text>L-proline + NAD(+) = (S)-1-pyrroline-5-carboxylate + NADH + 2 H(+)</text>
        <dbReference type="Rhea" id="RHEA:14105"/>
        <dbReference type="ChEBI" id="CHEBI:15378"/>
        <dbReference type="ChEBI" id="CHEBI:17388"/>
        <dbReference type="ChEBI" id="CHEBI:57540"/>
        <dbReference type="ChEBI" id="CHEBI:57945"/>
        <dbReference type="ChEBI" id="CHEBI:60039"/>
        <dbReference type="EC" id="1.5.1.2"/>
    </reaction>
</comment>
<dbReference type="EMBL" id="FODJ01000007">
    <property type="protein sequence ID" value="SEO39932.1"/>
    <property type="molecule type" value="Genomic_DNA"/>
</dbReference>
<evidence type="ECO:0000256" key="8">
    <source>
        <dbReference type="PIRSR" id="PIRSR000193-1"/>
    </source>
</evidence>
<keyword evidence="12" id="KW-1185">Reference proteome</keyword>
<accession>A0A1H8PDB2</accession>
<dbReference type="GO" id="GO:0004735">
    <property type="term" value="F:pyrroline-5-carboxylate reductase activity"/>
    <property type="evidence" value="ECO:0007669"/>
    <property type="project" value="UniProtKB-UniRule"/>
</dbReference>
<dbReference type="PANTHER" id="PTHR11645">
    <property type="entry name" value="PYRROLINE-5-CARBOXYLATE REDUCTASE"/>
    <property type="match status" value="1"/>
</dbReference>
<dbReference type="Gene3D" id="1.10.3730.10">
    <property type="entry name" value="ProC C-terminal domain-like"/>
    <property type="match status" value="1"/>
</dbReference>
<keyword evidence="2 6" id="KW-0641">Proline biosynthesis</keyword>
<dbReference type="PANTHER" id="PTHR11645:SF49">
    <property type="entry name" value="PYRROLINE-5-CARBOXYLATE REDUCTASE 1"/>
    <property type="match status" value="1"/>
</dbReference>
<sequence>MNKMTFIGAGSMAEALIAGMVARNFSPSVITVTNRTNKQRLIELKEKYGIQVEQDSQQALQQATIIVLAIKPKDAQTVLEQIKPFLNKEILILSVMAGISTQYIEQILELDIAVVRAMPNTSAMIGLSATAIAKGQFANQDHVEMATQLFVTVGVVELLKEQEIDIATAIAGSGPAYFYYIVEAMETKAKELGLAEGSAKRLINQTLLGAAAMLTKSSDSPAELRKKITSPKGTTEAGIHALAAAEVDQAIKEAIQAAYQRSVALGHTK</sequence>
<dbReference type="InterPro" id="IPR000304">
    <property type="entry name" value="Pyrroline-COOH_reductase"/>
</dbReference>
<dbReference type="InterPro" id="IPR028939">
    <property type="entry name" value="P5C_Rdtase_cat_N"/>
</dbReference>
<dbReference type="InterPro" id="IPR036291">
    <property type="entry name" value="NAD(P)-bd_dom_sf"/>
</dbReference>
<dbReference type="GO" id="GO:0005737">
    <property type="term" value="C:cytoplasm"/>
    <property type="evidence" value="ECO:0007669"/>
    <property type="project" value="UniProtKB-SubCell"/>
</dbReference>
<dbReference type="Pfam" id="PF14748">
    <property type="entry name" value="P5CR_dimer"/>
    <property type="match status" value="1"/>
</dbReference>